<reference evidence="1 3" key="1">
    <citation type="submission" date="2014-12" db="EMBL/GenBank/DDBJ databases">
        <title>Comparative genome analysis of Bacillus coagulans HM-08, Clostridium butyricum HM-68, Bacillus subtilis HM-66 and Bacillus licheniformis BL-09.</title>
        <authorList>
            <person name="Zhang H."/>
        </authorList>
    </citation>
    <scope>NUCLEOTIDE SEQUENCE [LARGE SCALE GENOMIC DNA]</scope>
    <source>
        <strain evidence="1 3">HM-66</strain>
    </source>
</reference>
<sequence length="39" mass="4618">MMKQTSALIIKEYVEKRNVRGSVRHFLRKTDNRGVNLKT</sequence>
<reference evidence="2 4" key="2">
    <citation type="submission" date="2015-09" db="EMBL/GenBank/DDBJ databases">
        <title>Spore heat resistance.</title>
        <authorList>
            <person name="Boekhorst J."/>
            <person name="Berendsen E.M."/>
            <person name="Wells-Bennik M.H."/>
            <person name="Kuipers O.P."/>
        </authorList>
    </citation>
    <scope>NUCLEOTIDE SEQUENCE [LARGE SCALE GENOMIC DNA]</scope>
    <source>
        <strain evidence="2 4">B4122</strain>
    </source>
</reference>
<dbReference type="AlphaFoldDB" id="A0A0D1L690"/>
<evidence type="ECO:0000313" key="2">
    <source>
        <dbReference type="EMBL" id="KZD95335.1"/>
    </source>
</evidence>
<organism evidence="1 3">
    <name type="scientific">Bacillus subtilis</name>
    <dbReference type="NCBI Taxonomy" id="1423"/>
    <lineage>
        <taxon>Bacteria</taxon>
        <taxon>Bacillati</taxon>
        <taxon>Bacillota</taxon>
        <taxon>Bacilli</taxon>
        <taxon>Bacillales</taxon>
        <taxon>Bacillaceae</taxon>
        <taxon>Bacillus</taxon>
    </lineage>
</organism>
<dbReference type="Proteomes" id="UP000032247">
    <property type="component" value="Unassembled WGS sequence"/>
</dbReference>
<dbReference type="EMBL" id="LJZV01000001">
    <property type="protein sequence ID" value="KZD95335.1"/>
    <property type="molecule type" value="Genomic_DNA"/>
</dbReference>
<evidence type="ECO:0000313" key="1">
    <source>
        <dbReference type="EMBL" id="KIU11266.1"/>
    </source>
</evidence>
<dbReference type="PATRIC" id="fig|1423.173.peg.1914"/>
<accession>A0A0D1L690</accession>
<evidence type="ECO:0000313" key="4">
    <source>
        <dbReference type="Proteomes" id="UP000076442"/>
    </source>
</evidence>
<dbReference type="EMBL" id="JXBC01000003">
    <property type="protein sequence ID" value="KIU11266.1"/>
    <property type="molecule type" value="Genomic_DNA"/>
</dbReference>
<protein>
    <submittedName>
        <fullName evidence="1">Uncharacterized protein</fullName>
    </submittedName>
</protein>
<dbReference type="Proteomes" id="UP000076442">
    <property type="component" value="Unassembled WGS sequence"/>
</dbReference>
<evidence type="ECO:0000313" key="3">
    <source>
        <dbReference type="Proteomes" id="UP000032247"/>
    </source>
</evidence>
<name>A0A0D1L690_BACIU</name>
<gene>
    <name evidence="2" type="ORF">B4122_0307</name>
    <name evidence="1" type="ORF">SC09_Contig24orf00185</name>
</gene>
<proteinExistence type="predicted"/>
<comment type="caution">
    <text evidence="1">The sequence shown here is derived from an EMBL/GenBank/DDBJ whole genome shotgun (WGS) entry which is preliminary data.</text>
</comment>